<proteinExistence type="predicted"/>
<organism evidence="1 2">
    <name type="scientific">Paenibacillus donghaensis</name>
    <dbReference type="NCBI Taxonomy" id="414771"/>
    <lineage>
        <taxon>Bacteria</taxon>
        <taxon>Bacillati</taxon>
        <taxon>Bacillota</taxon>
        <taxon>Bacilli</taxon>
        <taxon>Bacillales</taxon>
        <taxon>Paenibacillaceae</taxon>
        <taxon>Paenibacillus</taxon>
    </lineage>
</organism>
<name>A0A2Z2KHF9_9BACL</name>
<gene>
    <name evidence="1" type="ORF">B9T62_05395</name>
</gene>
<accession>A0A2Z2KHF9</accession>
<dbReference type="KEGG" id="pdh:B9T62_05395"/>
<dbReference type="AlphaFoldDB" id="A0A2Z2KHF9"/>
<dbReference type="OrthoDB" id="2640484at2"/>
<evidence type="ECO:0000313" key="2">
    <source>
        <dbReference type="Proteomes" id="UP000249890"/>
    </source>
</evidence>
<reference evidence="1 2" key="1">
    <citation type="submission" date="2017-06" db="EMBL/GenBank/DDBJ databases">
        <title>Complete genome sequence of Paenibacillus donghaensis KCTC 13049T isolated from East Sea sediment, South Korea.</title>
        <authorList>
            <person name="Jung B.K."/>
            <person name="Hong S.-J."/>
            <person name="Shin J.-H."/>
        </authorList>
    </citation>
    <scope>NUCLEOTIDE SEQUENCE [LARGE SCALE GENOMIC DNA]</scope>
    <source>
        <strain evidence="1 2">KCTC 13049</strain>
    </source>
</reference>
<dbReference type="RefSeq" id="WP_087914304.1">
    <property type="nucleotide sequence ID" value="NZ_CP021780.1"/>
</dbReference>
<dbReference type="Proteomes" id="UP000249890">
    <property type="component" value="Chromosome"/>
</dbReference>
<protein>
    <submittedName>
        <fullName evidence="1">Uncharacterized protein</fullName>
    </submittedName>
</protein>
<evidence type="ECO:0000313" key="1">
    <source>
        <dbReference type="EMBL" id="ASA20282.1"/>
    </source>
</evidence>
<keyword evidence="2" id="KW-1185">Reference proteome</keyword>
<sequence length="168" mass="19450">MLEELVDLFKSDSIQDIYLLGFVDIEDGVGDFCPDMRYYYFEVGEQYIEFESINQYSRLSVKIVDSIRYQFEIDEDMLPCKTSVSQIILIDSMSAKNTVKSIVINGIDFKNKEQIICHNLQLNLENGQELFIDPSFYYGLNIGGAEQRKFWIENLADGIKPDEIVIEV</sequence>
<dbReference type="EMBL" id="CP021780">
    <property type="protein sequence ID" value="ASA20282.1"/>
    <property type="molecule type" value="Genomic_DNA"/>
</dbReference>